<reference evidence="3" key="1">
    <citation type="journal article" date="2006" name="Proc. Natl. Acad. Sci. U.S.A.">
        <title>Genome analysis of the smallest free-living eukaryote Ostreococcus tauri unveils many unique features.</title>
        <authorList>
            <person name="Derelle E."/>
            <person name="Ferraz C."/>
            <person name="Rombauts S."/>
            <person name="Rouze P."/>
            <person name="Worden A.Z."/>
            <person name="Robbens S."/>
            <person name="Partensky F."/>
            <person name="Degroeve S."/>
            <person name="Echeynie S."/>
            <person name="Cooke R."/>
            <person name="Saeys Y."/>
            <person name="Wuyts J."/>
            <person name="Jabbari K."/>
            <person name="Bowler C."/>
            <person name="Panaud O."/>
            <person name="Piegu B."/>
            <person name="Ball S.G."/>
            <person name="Ral J.-P."/>
            <person name="Bouget F.-Y."/>
            <person name="Piganeau G."/>
            <person name="De Baets B."/>
            <person name="Picard A."/>
            <person name="Delseny M."/>
            <person name="Demaille J."/>
            <person name="Van de Peer Y."/>
            <person name="Moreau H."/>
        </authorList>
    </citation>
    <scope>NUCLEOTIDE SEQUENCE [LARGE SCALE GENOMIC DNA]</scope>
    <source>
        <strain evidence="3">OTTH 0595 / CCAP 157/2 / RCC745</strain>
    </source>
</reference>
<protein>
    <submittedName>
        <fullName evidence="2">UDP-glucuronosyl/UDP-glucosyltransferase</fullName>
    </submittedName>
</protein>
<dbReference type="InParanoid" id="A0A096P7W9"/>
<dbReference type="Gene3D" id="3.40.50.2000">
    <property type="entry name" value="Glycogen Phosphorylase B"/>
    <property type="match status" value="2"/>
</dbReference>
<dbReference type="Proteomes" id="UP000009170">
    <property type="component" value="Unassembled WGS sequence"/>
</dbReference>
<dbReference type="GO" id="GO:0016757">
    <property type="term" value="F:glycosyltransferase activity"/>
    <property type="evidence" value="ECO:0007669"/>
    <property type="project" value="UniProtKB-ARBA"/>
</dbReference>
<comment type="caution">
    <text evidence="2">The sequence shown here is derived from an EMBL/GenBank/DDBJ whole genome shotgun (WGS) entry which is preliminary data.</text>
</comment>
<dbReference type="SUPFAM" id="SSF53756">
    <property type="entry name" value="UDP-Glycosyltransferase/glycogen phosphorylase"/>
    <property type="match status" value="1"/>
</dbReference>
<dbReference type="InterPro" id="IPR010610">
    <property type="entry name" value="EryCIII-like_C"/>
</dbReference>
<sequence length="438" mass="48522">MGAGDVVVVSATCGSDGDARPCAMLADALGEVLRETRVVFMSNPTFERECARAEFVGVGDGDEYEALRRDHGGRGRDGGAIVRFWMSTWEEHARKLEKLISSARGRIIIMAHTLDLAVRCIEEREIRERGVRSRVECFSVVLSPALVRKPDLKIPPYLYETVSCIRPRRLAIWFAHRLVDAAFVPRLNHFRAASMGSNDPVRGGVFEDWFLCQGGAFAMYPEMFAQAPEGFHQVCFPLRSPDVDESSCEAVRKVRCFIDRADSPTIVFVSASGNPPFAAKYFKAAAKAMRALGSCAQAVFLTRHADRLPPLPNNSIHIPFLPLEACAGIHIDLFVSHGTIGCLAHALRFGWPQLVVPAAWDQPFHAALLRSTTNARALPMKCLTWRRLRRVMEEILKDEVALVEARRIAKKLEADSASITDVAVVIAGRLNEPICDLN</sequence>
<feature type="domain" description="Erythromycin biosynthesis protein CIII-like C-terminal" evidence="1">
    <location>
        <begin position="298"/>
        <end position="415"/>
    </location>
</feature>
<reference evidence="2 3" key="2">
    <citation type="journal article" date="2014" name="BMC Genomics">
        <title>An improved genome of the model marine alga Ostreococcus tauri unfolds by assessing Illumina de novo assemblies.</title>
        <authorList>
            <person name="Blanc-Mathieu R."/>
            <person name="Verhelst B."/>
            <person name="Derelle E."/>
            <person name="Rombauts S."/>
            <person name="Bouget F.Y."/>
            <person name="Carre I."/>
            <person name="Chateau A."/>
            <person name="Eyre-Walker A."/>
            <person name="Grimsley N."/>
            <person name="Moreau H."/>
            <person name="Piegu B."/>
            <person name="Rivals E."/>
            <person name="Schackwitz W."/>
            <person name="Van de Peer Y."/>
            <person name="Piganeau G."/>
        </authorList>
    </citation>
    <scope>NUCLEOTIDE SEQUENCE [LARGE SCALE GENOMIC DNA]</scope>
    <source>
        <strain evidence="3">OTTH 0595 / CCAP 157/2 / RCC745</strain>
    </source>
</reference>
<dbReference type="PANTHER" id="PTHR48050">
    <property type="entry name" value="STEROL 3-BETA-GLUCOSYLTRANSFERASE"/>
    <property type="match status" value="1"/>
</dbReference>
<proteinExistence type="predicted"/>
<dbReference type="EMBL" id="CAID01000016">
    <property type="protein sequence ID" value="CEG00277.1"/>
    <property type="molecule type" value="Genomic_DNA"/>
</dbReference>
<accession>A0A096P7W9</accession>
<dbReference type="GeneID" id="9831173"/>
<organism evidence="2 3">
    <name type="scientific">Ostreococcus tauri</name>
    <name type="common">Marine green alga</name>
    <dbReference type="NCBI Taxonomy" id="70448"/>
    <lineage>
        <taxon>Eukaryota</taxon>
        <taxon>Viridiplantae</taxon>
        <taxon>Chlorophyta</taxon>
        <taxon>Mamiellophyceae</taxon>
        <taxon>Mamiellales</taxon>
        <taxon>Bathycoccaceae</taxon>
        <taxon>Ostreococcus</taxon>
    </lineage>
</organism>
<gene>
    <name evidence="2" type="ORF">OT_ostta16g00510</name>
</gene>
<name>A0A096P7W9_OSTTA</name>
<dbReference type="Pfam" id="PF06722">
    <property type="entry name" value="EryCIII-like_C"/>
    <property type="match status" value="1"/>
</dbReference>
<dbReference type="PANTHER" id="PTHR48050:SF13">
    <property type="entry name" value="STEROL 3-BETA-GLUCOSYLTRANSFERASE UGT80A2"/>
    <property type="match status" value="1"/>
</dbReference>
<keyword evidence="3" id="KW-1185">Reference proteome</keyword>
<dbReference type="RefSeq" id="XP_003083497.2">
    <property type="nucleotide sequence ID" value="XM_003083449.2"/>
</dbReference>
<evidence type="ECO:0000313" key="2">
    <source>
        <dbReference type="EMBL" id="CEG00277.1"/>
    </source>
</evidence>
<evidence type="ECO:0000313" key="3">
    <source>
        <dbReference type="Proteomes" id="UP000009170"/>
    </source>
</evidence>
<dbReference type="OrthoDB" id="5835829at2759"/>
<dbReference type="AlphaFoldDB" id="A0A096P7W9"/>
<dbReference type="KEGG" id="ota:OT_ostta16g00510"/>
<evidence type="ECO:0000259" key="1">
    <source>
        <dbReference type="Pfam" id="PF06722"/>
    </source>
</evidence>
<dbReference type="InterPro" id="IPR050426">
    <property type="entry name" value="Glycosyltransferase_28"/>
</dbReference>